<evidence type="ECO:0000313" key="1">
    <source>
        <dbReference type="EMBL" id="VFB03544.1"/>
    </source>
</evidence>
<accession>A0A4V6IDH7</accession>
<dbReference type="Proteomes" id="UP000290013">
    <property type="component" value="Chromosome"/>
</dbReference>
<sequence>MIILLAFIININIFSQMKMADIENREFSINLKTEKRNLLKVFDDNHYSIYYILDKRDFDFKVGSSINSTANVIFFSKKYNKSILTVFRQNIYHKKKSIYDIKLSTGSHDKYMLVSSMAILDENFDYEYFMKYSYMSPPEEENYTSWITIQNIKDNCNTISIDLKNHIIYENIDNILDNISKVSNYEKIKNCDSIIYNRDFNEYFPKKIIK</sequence>
<evidence type="ECO:0000313" key="2">
    <source>
        <dbReference type="Proteomes" id="UP000290013"/>
    </source>
</evidence>
<organism evidence="1 2">
    <name type="scientific">Chryseobacterium taihuense</name>
    <dbReference type="NCBI Taxonomy" id="1141221"/>
    <lineage>
        <taxon>Bacteria</taxon>
        <taxon>Pseudomonadati</taxon>
        <taxon>Bacteroidota</taxon>
        <taxon>Flavobacteriia</taxon>
        <taxon>Flavobacteriales</taxon>
        <taxon>Weeksellaceae</taxon>
        <taxon>Chryseobacterium group</taxon>
        <taxon>Chryseobacterium</taxon>
    </lineage>
</organism>
<dbReference type="AlphaFoldDB" id="A0A4V6IDH7"/>
<proteinExistence type="predicted"/>
<name>A0A4V6IDH7_9FLAO</name>
<reference evidence="1 2" key="1">
    <citation type="submission" date="2019-02" db="EMBL/GenBank/DDBJ databases">
        <authorList>
            <consortium name="Pathogen Informatics"/>
        </authorList>
    </citation>
    <scope>NUCLEOTIDE SEQUENCE [LARGE SCALE GENOMIC DNA]</scope>
    <source>
        <strain evidence="1 2">3012STDY6944375</strain>
    </source>
</reference>
<dbReference type="KEGG" id="ctai:NCTC12078_01559"/>
<gene>
    <name evidence="1" type="ORF">NCTC12078_01559</name>
</gene>
<dbReference type="EMBL" id="LR215974">
    <property type="protein sequence ID" value="VFB03544.1"/>
    <property type="molecule type" value="Genomic_DNA"/>
</dbReference>
<protein>
    <submittedName>
        <fullName evidence="1">Uncharacterized protein</fullName>
    </submittedName>
</protein>